<dbReference type="Proteomes" id="UP000237000">
    <property type="component" value="Unassembled WGS sequence"/>
</dbReference>
<protein>
    <recommendedName>
        <fullName evidence="4">Transmembrane protein</fullName>
    </recommendedName>
</protein>
<organism evidence="2 3">
    <name type="scientific">Trema orientale</name>
    <name type="common">Charcoal tree</name>
    <name type="synonym">Celtis orientalis</name>
    <dbReference type="NCBI Taxonomy" id="63057"/>
    <lineage>
        <taxon>Eukaryota</taxon>
        <taxon>Viridiplantae</taxon>
        <taxon>Streptophyta</taxon>
        <taxon>Embryophyta</taxon>
        <taxon>Tracheophyta</taxon>
        <taxon>Spermatophyta</taxon>
        <taxon>Magnoliopsida</taxon>
        <taxon>eudicotyledons</taxon>
        <taxon>Gunneridae</taxon>
        <taxon>Pentapetalae</taxon>
        <taxon>rosids</taxon>
        <taxon>fabids</taxon>
        <taxon>Rosales</taxon>
        <taxon>Cannabaceae</taxon>
        <taxon>Trema</taxon>
    </lineage>
</organism>
<evidence type="ECO:0008006" key="4">
    <source>
        <dbReference type="Google" id="ProtNLM"/>
    </source>
</evidence>
<dbReference type="AlphaFoldDB" id="A0A2P5EIA2"/>
<evidence type="ECO:0000313" key="3">
    <source>
        <dbReference type="Proteomes" id="UP000237000"/>
    </source>
</evidence>
<dbReference type="InParanoid" id="A0A2P5EIA2"/>
<reference evidence="3" key="1">
    <citation type="submission" date="2016-06" db="EMBL/GenBank/DDBJ databases">
        <title>Parallel loss of symbiosis genes in relatives of nitrogen-fixing non-legume Parasponia.</title>
        <authorList>
            <person name="Van Velzen R."/>
            <person name="Holmer R."/>
            <person name="Bu F."/>
            <person name="Rutten L."/>
            <person name="Van Zeijl A."/>
            <person name="Liu W."/>
            <person name="Santuari L."/>
            <person name="Cao Q."/>
            <person name="Sharma T."/>
            <person name="Shen D."/>
            <person name="Roswanjaya Y."/>
            <person name="Wardhani T."/>
            <person name="Kalhor M.S."/>
            <person name="Jansen J."/>
            <person name="Van den Hoogen J."/>
            <person name="Gungor B."/>
            <person name="Hartog M."/>
            <person name="Hontelez J."/>
            <person name="Verver J."/>
            <person name="Yang W.-C."/>
            <person name="Schijlen E."/>
            <person name="Repin R."/>
            <person name="Schilthuizen M."/>
            <person name="Schranz E."/>
            <person name="Heidstra R."/>
            <person name="Miyata K."/>
            <person name="Fedorova E."/>
            <person name="Kohlen W."/>
            <person name="Bisseling T."/>
            <person name="Smit S."/>
            <person name="Geurts R."/>
        </authorList>
    </citation>
    <scope>NUCLEOTIDE SEQUENCE [LARGE SCALE GENOMIC DNA]</scope>
    <source>
        <strain evidence="3">cv. RG33-2</strain>
    </source>
</reference>
<sequence>MYSKAYSISPPLHPWFCSLSQSTNSCSDNETSILVLILFIPSTAATVENAQQLPIKSSTRSFKLQHSIRTICKKIYHFSFCLTTIALILYSIDSTFLSPIN</sequence>
<name>A0A2P5EIA2_TREOI</name>
<proteinExistence type="predicted"/>
<dbReference type="OrthoDB" id="10330582at2759"/>
<dbReference type="EMBL" id="JXTC01000150">
    <property type="protein sequence ID" value="PON85244.1"/>
    <property type="molecule type" value="Genomic_DNA"/>
</dbReference>
<comment type="caution">
    <text evidence="2">The sequence shown here is derived from an EMBL/GenBank/DDBJ whole genome shotgun (WGS) entry which is preliminary data.</text>
</comment>
<feature type="transmembrane region" description="Helical" evidence="1">
    <location>
        <begin position="75"/>
        <end position="92"/>
    </location>
</feature>
<accession>A0A2P5EIA2</accession>
<keyword evidence="3" id="KW-1185">Reference proteome</keyword>
<gene>
    <name evidence="2" type="ORF">TorRG33x02_189120</name>
</gene>
<keyword evidence="1" id="KW-0472">Membrane</keyword>
<keyword evidence="1" id="KW-0812">Transmembrane</keyword>
<evidence type="ECO:0000313" key="2">
    <source>
        <dbReference type="EMBL" id="PON85244.1"/>
    </source>
</evidence>
<keyword evidence="1" id="KW-1133">Transmembrane helix</keyword>
<evidence type="ECO:0000256" key="1">
    <source>
        <dbReference type="SAM" id="Phobius"/>
    </source>
</evidence>